<dbReference type="EMBL" id="GEZM01035176">
    <property type="protein sequence ID" value="JAV83357.1"/>
    <property type="molecule type" value="Transcribed_RNA"/>
</dbReference>
<reference evidence="1" key="1">
    <citation type="journal article" date="2016" name="Sci. Rep.">
        <title>Molecular characterization of firefly nuptial gifts: a multi-omics approach sheds light on postcopulatory sexual selection.</title>
        <authorList>
            <person name="Al-Wathiqui N."/>
            <person name="Fallon T.R."/>
            <person name="South A."/>
            <person name="Weng J.K."/>
            <person name="Lewis S.M."/>
        </authorList>
    </citation>
    <scope>NUCLEOTIDE SEQUENCE</scope>
</reference>
<accession>A0A1Y1MEC9</accession>
<dbReference type="PANTHER" id="PTHR22954">
    <property type="entry name" value="RETROVIRAL PROTEASE-RELATED"/>
    <property type="match status" value="1"/>
</dbReference>
<proteinExistence type="predicted"/>
<sequence>MESLRNKRAACRSVFTRVANNLTSLLADSNRDPVETEAAWEQLHVKMDYLRESDDEIMDKLLEEETSEETMLQELEGTEKYVATFTQLKVRYSRFVIKPSEEVNSDANSDFTKRQRKIMKLPKIELKKFDGSIRDWLPFWSQFEKIHTDETIALEDKFQYLIFATVPNSKARDVIEGFPPTAGNYSEAVNRLKTRFGRDDLLIEFYVRELLKLVLRNDGTHSKNEIASLYDKLETQIRSLQTLGVNTDMCAAMLYPLVESSLPEEFLRAWQRSSDFAAASSNSMNSRLDKLMKFLRSEVENEERITLAIEGFSLSNDEKFKKPRSKVETKTSTASGLINSGITSFSKCTFCDGNHAVSKNDIR</sequence>
<name>A0A1Y1MEC9_PHOPY</name>
<protein>
    <submittedName>
        <fullName evidence="1">Uncharacterized protein</fullName>
    </submittedName>
</protein>
<dbReference type="InterPro" id="IPR005312">
    <property type="entry name" value="DUF1759"/>
</dbReference>
<dbReference type="PANTHER" id="PTHR22954:SF3">
    <property type="entry name" value="PROTEIN CBG08539"/>
    <property type="match status" value="1"/>
</dbReference>
<dbReference type="EMBL" id="GEZM01035174">
    <property type="protein sequence ID" value="JAV83368.1"/>
    <property type="molecule type" value="Transcribed_RNA"/>
</dbReference>
<dbReference type="Pfam" id="PF03564">
    <property type="entry name" value="DUF1759"/>
    <property type="match status" value="1"/>
</dbReference>
<organism evidence="1">
    <name type="scientific">Photinus pyralis</name>
    <name type="common">Common eastern firefly</name>
    <name type="synonym">Lampyris pyralis</name>
    <dbReference type="NCBI Taxonomy" id="7054"/>
    <lineage>
        <taxon>Eukaryota</taxon>
        <taxon>Metazoa</taxon>
        <taxon>Ecdysozoa</taxon>
        <taxon>Arthropoda</taxon>
        <taxon>Hexapoda</taxon>
        <taxon>Insecta</taxon>
        <taxon>Pterygota</taxon>
        <taxon>Neoptera</taxon>
        <taxon>Endopterygota</taxon>
        <taxon>Coleoptera</taxon>
        <taxon>Polyphaga</taxon>
        <taxon>Elateriformia</taxon>
        <taxon>Elateroidea</taxon>
        <taxon>Lampyridae</taxon>
        <taxon>Lampyrinae</taxon>
        <taxon>Photinus</taxon>
    </lineage>
</organism>
<dbReference type="AlphaFoldDB" id="A0A1Y1MEC9"/>
<evidence type="ECO:0000313" key="1">
    <source>
        <dbReference type="EMBL" id="JAV83368.1"/>
    </source>
</evidence>